<evidence type="ECO:0000256" key="4">
    <source>
        <dbReference type="ARBA" id="ARBA00023136"/>
    </source>
</evidence>
<evidence type="ECO:0000256" key="6">
    <source>
        <dbReference type="SAM" id="Phobius"/>
    </source>
</evidence>
<dbReference type="GO" id="GO:0016020">
    <property type="term" value="C:membrane"/>
    <property type="evidence" value="ECO:0007669"/>
    <property type="project" value="UniProtKB-SubCell"/>
</dbReference>
<evidence type="ECO:0000256" key="2">
    <source>
        <dbReference type="ARBA" id="ARBA00022692"/>
    </source>
</evidence>
<reference evidence="7" key="1">
    <citation type="submission" date="2023-10" db="EMBL/GenBank/DDBJ databases">
        <title>Genome assembly of Pristionchus species.</title>
        <authorList>
            <person name="Yoshida K."/>
            <person name="Sommer R.J."/>
        </authorList>
    </citation>
    <scope>NUCLEOTIDE SEQUENCE</scope>
    <source>
        <strain evidence="7">RS0144</strain>
    </source>
</reference>
<dbReference type="InterPro" id="IPR038599">
    <property type="entry name" value="LAP1C-like_C_sf"/>
</dbReference>
<dbReference type="Gene3D" id="3.40.50.12190">
    <property type="match status" value="1"/>
</dbReference>
<organism evidence="7 8">
    <name type="scientific">Pristionchus entomophagus</name>
    <dbReference type="NCBI Taxonomy" id="358040"/>
    <lineage>
        <taxon>Eukaryota</taxon>
        <taxon>Metazoa</taxon>
        <taxon>Ecdysozoa</taxon>
        <taxon>Nematoda</taxon>
        <taxon>Chromadorea</taxon>
        <taxon>Rhabditida</taxon>
        <taxon>Rhabditina</taxon>
        <taxon>Diplogasteromorpha</taxon>
        <taxon>Diplogasteroidea</taxon>
        <taxon>Neodiplogasteridae</taxon>
        <taxon>Pristionchus</taxon>
    </lineage>
</organism>
<dbReference type="EMBL" id="BTSX01000006">
    <property type="protein sequence ID" value="GMT03800.1"/>
    <property type="molecule type" value="Genomic_DNA"/>
</dbReference>
<name>A0AAV5UA86_9BILA</name>
<evidence type="ECO:0000256" key="3">
    <source>
        <dbReference type="ARBA" id="ARBA00022989"/>
    </source>
</evidence>
<feature type="compositionally biased region" description="Low complexity" evidence="5">
    <location>
        <begin position="58"/>
        <end position="73"/>
    </location>
</feature>
<keyword evidence="8" id="KW-1185">Reference proteome</keyword>
<feature type="compositionally biased region" description="Polar residues" evidence="5">
    <location>
        <begin position="1"/>
        <end position="21"/>
    </location>
</feature>
<feature type="region of interest" description="Disordered" evidence="5">
    <location>
        <begin position="1"/>
        <end position="73"/>
    </location>
</feature>
<gene>
    <name evidence="7" type="ORF">PENTCL1PPCAC_25974</name>
</gene>
<evidence type="ECO:0000313" key="8">
    <source>
        <dbReference type="Proteomes" id="UP001432027"/>
    </source>
</evidence>
<feature type="transmembrane region" description="Helical" evidence="6">
    <location>
        <begin position="82"/>
        <end position="100"/>
    </location>
</feature>
<comment type="caution">
    <text evidence="7">The sequence shown here is derived from an EMBL/GenBank/DDBJ whole genome shotgun (WGS) entry which is preliminary data.</text>
</comment>
<evidence type="ECO:0000256" key="1">
    <source>
        <dbReference type="ARBA" id="ARBA00004370"/>
    </source>
</evidence>
<dbReference type="AlphaFoldDB" id="A0AAV5UA86"/>
<dbReference type="Proteomes" id="UP001432027">
    <property type="component" value="Unassembled WGS sequence"/>
</dbReference>
<protein>
    <submittedName>
        <fullName evidence="7">Uncharacterized protein</fullName>
    </submittedName>
</protein>
<proteinExistence type="predicted"/>
<keyword evidence="3 6" id="KW-1133">Transmembrane helix</keyword>
<evidence type="ECO:0000256" key="5">
    <source>
        <dbReference type="SAM" id="MobiDB-lite"/>
    </source>
</evidence>
<accession>A0AAV5UA86</accession>
<comment type="subcellular location">
    <subcellularLocation>
        <location evidence="1">Membrane</location>
    </subcellularLocation>
</comment>
<sequence length="301" mass="32690">MVTTRRSVSARSPPVNESPTQRVYPVLSDAEESSNEDEEDDHEESSTTHPDPPKLNTSSDSSFNSSSSSFNSSNLRGEDFNFLYGFLGLVIVCLVYWLLAGRSPHPDQTRSAYGKLVGTVLKAYPTITDHDRAQLGSAASRWFDNTTADPVVVIIYAAETSAALLDDLTTSTASFLGKKTTVVTSTPTTARSDLHSTFDNTLRGGSKSTIGMRQIEKLSWDTPLVLHAFADADHVRPDADAPSRPLIWLQVTRDDSLKGSLSCDAAIERTLTSSWLASGGTVDNVAPVISRVLQFTVCLDW</sequence>
<keyword evidence="2 6" id="KW-0812">Transmembrane</keyword>
<feature type="compositionally biased region" description="Acidic residues" evidence="5">
    <location>
        <begin position="29"/>
        <end position="43"/>
    </location>
</feature>
<keyword evidence="4 6" id="KW-0472">Membrane</keyword>
<evidence type="ECO:0000313" key="7">
    <source>
        <dbReference type="EMBL" id="GMT03800.1"/>
    </source>
</evidence>